<organism evidence="12 13">
    <name type="scientific">Pristionchus mayeri</name>
    <dbReference type="NCBI Taxonomy" id="1317129"/>
    <lineage>
        <taxon>Eukaryota</taxon>
        <taxon>Metazoa</taxon>
        <taxon>Ecdysozoa</taxon>
        <taxon>Nematoda</taxon>
        <taxon>Chromadorea</taxon>
        <taxon>Rhabditida</taxon>
        <taxon>Rhabditina</taxon>
        <taxon>Diplogasteromorpha</taxon>
        <taxon>Diplogasteroidea</taxon>
        <taxon>Neodiplogasteridae</taxon>
        <taxon>Pristionchus</taxon>
    </lineage>
</organism>
<dbReference type="FunFam" id="2.40.70.10:FF:000052">
    <property type="entry name" value="ASpartyl Protease"/>
    <property type="match status" value="1"/>
</dbReference>
<dbReference type="SUPFAM" id="SSF50630">
    <property type="entry name" value="Acid proteases"/>
    <property type="match status" value="1"/>
</dbReference>
<dbReference type="Gene3D" id="2.40.70.10">
    <property type="entry name" value="Acid Proteases"/>
    <property type="match status" value="2"/>
</dbReference>
<feature type="disulfide bond" evidence="8">
    <location>
        <begin position="326"/>
        <end position="367"/>
    </location>
</feature>
<comment type="caution">
    <text evidence="12">The sequence shown here is derived from an EMBL/GenBank/DDBJ whole genome shotgun (WGS) entry which is preliminary data.</text>
</comment>
<evidence type="ECO:0000259" key="11">
    <source>
        <dbReference type="PROSITE" id="PS51767"/>
    </source>
</evidence>
<accession>A0AAN5CIW4</accession>
<gene>
    <name evidence="12" type="ORF">PMAYCL1PPCAC_15370</name>
</gene>
<keyword evidence="2 9" id="KW-0645">Protease</keyword>
<dbReference type="EMBL" id="BTRK01000004">
    <property type="protein sequence ID" value="GMR45175.1"/>
    <property type="molecule type" value="Genomic_DNA"/>
</dbReference>
<feature type="disulfide bond" evidence="8">
    <location>
        <begin position="107"/>
        <end position="120"/>
    </location>
</feature>
<dbReference type="PROSITE" id="PS51767">
    <property type="entry name" value="PEPTIDASE_A1"/>
    <property type="match status" value="1"/>
</dbReference>
<dbReference type="PRINTS" id="PR00792">
    <property type="entry name" value="PEPSIN"/>
</dbReference>
<dbReference type="Proteomes" id="UP001328107">
    <property type="component" value="Unassembled WGS sequence"/>
</dbReference>
<feature type="active site" evidence="7">
    <location>
        <position position="94"/>
    </location>
</feature>
<reference evidence="13" key="1">
    <citation type="submission" date="2022-10" db="EMBL/GenBank/DDBJ databases">
        <title>Genome assembly of Pristionchus species.</title>
        <authorList>
            <person name="Yoshida K."/>
            <person name="Sommer R.J."/>
        </authorList>
    </citation>
    <scope>NUCLEOTIDE SEQUENCE [LARGE SCALE GENOMIC DNA]</scope>
    <source>
        <strain evidence="13">RS5460</strain>
    </source>
</reference>
<keyword evidence="5 9" id="KW-0378">Hydrolase</keyword>
<dbReference type="GO" id="GO:0006508">
    <property type="term" value="P:proteolysis"/>
    <property type="evidence" value="ECO:0007669"/>
    <property type="project" value="UniProtKB-KW"/>
</dbReference>
<dbReference type="InterPro" id="IPR034164">
    <property type="entry name" value="Pepsin-like_dom"/>
</dbReference>
<dbReference type="InterPro" id="IPR001969">
    <property type="entry name" value="Aspartic_peptidase_AS"/>
</dbReference>
<dbReference type="GO" id="GO:0004190">
    <property type="term" value="F:aspartic-type endopeptidase activity"/>
    <property type="evidence" value="ECO:0007669"/>
    <property type="project" value="UniProtKB-KW"/>
</dbReference>
<dbReference type="InterPro" id="IPR001461">
    <property type="entry name" value="Aspartic_peptidase_A1"/>
</dbReference>
<dbReference type="PANTHER" id="PTHR47966">
    <property type="entry name" value="BETA-SITE APP-CLEAVING ENZYME, ISOFORM A-RELATED"/>
    <property type="match status" value="1"/>
</dbReference>
<evidence type="ECO:0000256" key="9">
    <source>
        <dbReference type="RuleBase" id="RU000454"/>
    </source>
</evidence>
<feature type="signal peptide" evidence="10">
    <location>
        <begin position="1"/>
        <end position="22"/>
    </location>
</feature>
<evidence type="ECO:0000256" key="3">
    <source>
        <dbReference type="ARBA" id="ARBA00022729"/>
    </source>
</evidence>
<keyword evidence="13" id="KW-1185">Reference proteome</keyword>
<evidence type="ECO:0000256" key="6">
    <source>
        <dbReference type="ARBA" id="ARBA00023180"/>
    </source>
</evidence>
<dbReference type="CDD" id="cd05471">
    <property type="entry name" value="pepsin_like"/>
    <property type="match status" value="1"/>
</dbReference>
<evidence type="ECO:0000256" key="7">
    <source>
        <dbReference type="PIRSR" id="PIRSR601461-1"/>
    </source>
</evidence>
<feature type="active site" evidence="7">
    <location>
        <position position="291"/>
    </location>
</feature>
<evidence type="ECO:0000256" key="2">
    <source>
        <dbReference type="ARBA" id="ARBA00022670"/>
    </source>
</evidence>
<dbReference type="Pfam" id="PF00026">
    <property type="entry name" value="Asp"/>
    <property type="match status" value="1"/>
</dbReference>
<dbReference type="PANTHER" id="PTHR47966:SF45">
    <property type="entry name" value="PEPTIDASE A1 DOMAIN-CONTAINING PROTEIN"/>
    <property type="match status" value="1"/>
</dbReference>
<evidence type="ECO:0000256" key="5">
    <source>
        <dbReference type="ARBA" id="ARBA00022801"/>
    </source>
</evidence>
<evidence type="ECO:0000256" key="10">
    <source>
        <dbReference type="SAM" id="SignalP"/>
    </source>
</evidence>
<dbReference type="GO" id="GO:0005764">
    <property type="term" value="C:lysosome"/>
    <property type="evidence" value="ECO:0007669"/>
    <property type="project" value="TreeGrafter"/>
</dbReference>
<keyword evidence="8" id="KW-1015">Disulfide bond</keyword>
<evidence type="ECO:0000256" key="1">
    <source>
        <dbReference type="ARBA" id="ARBA00007447"/>
    </source>
</evidence>
<feature type="non-terminal residue" evidence="12">
    <location>
        <position position="1"/>
    </location>
</feature>
<protein>
    <recommendedName>
        <fullName evidence="11">Peptidase A1 domain-containing protein</fullName>
    </recommendedName>
</protein>
<keyword evidence="4 9" id="KW-0064">Aspartyl protease</keyword>
<dbReference type="FunFam" id="2.40.70.10:FF:000008">
    <property type="entry name" value="Cathepsin D"/>
    <property type="match status" value="1"/>
</dbReference>
<dbReference type="PROSITE" id="PS00141">
    <property type="entry name" value="ASP_PROTEASE"/>
    <property type="match status" value="2"/>
</dbReference>
<comment type="similarity">
    <text evidence="1 9">Belongs to the peptidase A1 family.</text>
</comment>
<keyword evidence="6" id="KW-0325">Glycoprotein</keyword>
<feature type="domain" description="Peptidase A1" evidence="11">
    <location>
        <begin position="76"/>
        <end position="407"/>
    </location>
</feature>
<evidence type="ECO:0000256" key="4">
    <source>
        <dbReference type="ARBA" id="ARBA00022750"/>
    </source>
</evidence>
<dbReference type="AlphaFoldDB" id="A0AAN5CIW4"/>
<dbReference type="InterPro" id="IPR021109">
    <property type="entry name" value="Peptidase_aspartic_dom_sf"/>
</dbReference>
<name>A0AAN5CIW4_9BILA</name>
<dbReference type="InterPro" id="IPR033121">
    <property type="entry name" value="PEPTIDASE_A1"/>
</dbReference>
<evidence type="ECO:0000256" key="8">
    <source>
        <dbReference type="PIRSR" id="PIRSR601461-2"/>
    </source>
</evidence>
<sequence>SIIAQGMRSLLLFLALIGLTAAVVTKMTMHRRETIRSKMIKLNQWEEYSERKREMLTRSVLAGFPEKVSDYADSAYIGNITIGTPEQTFQVILDTGSANLWVPDVGCGVTTTKQARNAACANKNLFDQTKSTTYVKDGKAFTIAYGTGSARGFQGVDTVKFGDVGTNPLTVPGCTFGQATHLAAFFTNEPIDGILGLAFQSLAVNHVKPPFIEAVDQKLVDAPLFTVWLEHEGFANNVNGGIFTYGAVDTDNCGPIIAYQPLSSATYYQFKLTSVSIGGYNNNKGWQVISDTGTSLLAAPADIVEKIATEAGGVYKKAWDLYTIDCGAKIPDLKFTIGSTVYTLNTVNMIVPMSPEIDPTQPEDGTCVLAIQGMEAFGFGPSWIMGDPFIRQYCQIYDVGNKRIGFAKSNQAN</sequence>
<proteinExistence type="inferred from homology"/>
<evidence type="ECO:0000313" key="12">
    <source>
        <dbReference type="EMBL" id="GMR45175.1"/>
    </source>
</evidence>
<evidence type="ECO:0000313" key="13">
    <source>
        <dbReference type="Proteomes" id="UP001328107"/>
    </source>
</evidence>
<feature type="chain" id="PRO_5042822745" description="Peptidase A1 domain-containing protein" evidence="10">
    <location>
        <begin position="23"/>
        <end position="413"/>
    </location>
</feature>
<keyword evidence="3 10" id="KW-0732">Signal</keyword>